<name>A0A9D2CRN8_9MICC</name>
<dbReference type="Gene3D" id="3.40.30.10">
    <property type="entry name" value="Glutaredoxin"/>
    <property type="match status" value="1"/>
</dbReference>
<sequence length="84" mass="9148">MSTTEQNEHSTRGSYVHAGEEYNRDTSYIEDRIVADSAATAYLDPDHQLWPVMPGAYRLVAARPCPGAGSRAGSVRPHPLYSAA</sequence>
<evidence type="ECO:0000313" key="1">
    <source>
        <dbReference type="EMBL" id="HIY95837.1"/>
    </source>
</evidence>
<dbReference type="AlphaFoldDB" id="A0A9D2CRN8"/>
<gene>
    <name evidence="1" type="ORF">H9821_09325</name>
</gene>
<evidence type="ECO:0000313" key="2">
    <source>
        <dbReference type="Proteomes" id="UP000824134"/>
    </source>
</evidence>
<reference evidence="1" key="2">
    <citation type="submission" date="2021-04" db="EMBL/GenBank/DDBJ databases">
        <authorList>
            <person name="Gilroy R."/>
        </authorList>
    </citation>
    <scope>NUCLEOTIDE SEQUENCE</scope>
    <source>
        <strain evidence="1">ChiHjej12B11-9195</strain>
    </source>
</reference>
<proteinExistence type="predicted"/>
<dbReference type="Proteomes" id="UP000824134">
    <property type="component" value="Unassembled WGS sequence"/>
</dbReference>
<protein>
    <submittedName>
        <fullName evidence="1">Uncharacterized protein</fullName>
    </submittedName>
</protein>
<dbReference type="EMBL" id="DXCN01000071">
    <property type="protein sequence ID" value="HIY95837.1"/>
    <property type="molecule type" value="Genomic_DNA"/>
</dbReference>
<comment type="caution">
    <text evidence="1">The sequence shown here is derived from an EMBL/GenBank/DDBJ whole genome shotgun (WGS) entry which is preliminary data.</text>
</comment>
<accession>A0A9D2CRN8</accession>
<organism evidence="1 2">
    <name type="scientific">Candidatus Rothia avicola</name>
    <dbReference type="NCBI Taxonomy" id="2840478"/>
    <lineage>
        <taxon>Bacteria</taxon>
        <taxon>Bacillati</taxon>
        <taxon>Actinomycetota</taxon>
        <taxon>Actinomycetes</taxon>
        <taxon>Micrococcales</taxon>
        <taxon>Micrococcaceae</taxon>
        <taxon>Rothia</taxon>
    </lineage>
</organism>
<reference evidence="1" key="1">
    <citation type="journal article" date="2021" name="PeerJ">
        <title>Extensive microbial diversity within the chicken gut microbiome revealed by metagenomics and culture.</title>
        <authorList>
            <person name="Gilroy R."/>
            <person name="Ravi A."/>
            <person name="Getino M."/>
            <person name="Pursley I."/>
            <person name="Horton D.L."/>
            <person name="Alikhan N.F."/>
            <person name="Baker D."/>
            <person name="Gharbi K."/>
            <person name="Hall N."/>
            <person name="Watson M."/>
            <person name="Adriaenssens E.M."/>
            <person name="Foster-Nyarko E."/>
            <person name="Jarju S."/>
            <person name="Secka A."/>
            <person name="Antonio M."/>
            <person name="Oren A."/>
            <person name="Chaudhuri R.R."/>
            <person name="La Ragione R."/>
            <person name="Hildebrand F."/>
            <person name="Pallen M.J."/>
        </authorList>
    </citation>
    <scope>NUCLEOTIDE SEQUENCE</scope>
    <source>
        <strain evidence="1">ChiHjej12B11-9195</strain>
    </source>
</reference>